<evidence type="ECO:0000256" key="7">
    <source>
        <dbReference type="ARBA" id="ARBA00022763"/>
    </source>
</evidence>
<dbReference type="InterPro" id="IPR047417">
    <property type="entry name" value="WHD_MUS81"/>
</dbReference>
<evidence type="ECO:0000313" key="17">
    <source>
        <dbReference type="Proteomes" id="UP000801492"/>
    </source>
</evidence>
<dbReference type="GO" id="GO:0048476">
    <property type="term" value="C:Holliday junction resolvase complex"/>
    <property type="evidence" value="ECO:0007669"/>
    <property type="project" value="UniProtKB-UniRule"/>
</dbReference>
<keyword evidence="4 13" id="KW-0540">Nuclease</keyword>
<keyword evidence="8 13" id="KW-0378">Hydrolase</keyword>
<comment type="subunit">
    <text evidence="13">Interacts with EME1.</text>
</comment>
<dbReference type="InterPro" id="IPR006166">
    <property type="entry name" value="ERCC4_domain"/>
</dbReference>
<evidence type="ECO:0000256" key="4">
    <source>
        <dbReference type="ARBA" id="ARBA00022722"/>
    </source>
</evidence>
<dbReference type="EMBL" id="VTPC01091211">
    <property type="protein sequence ID" value="KAF2879203.1"/>
    <property type="molecule type" value="Genomic_DNA"/>
</dbReference>
<feature type="compositionally biased region" description="Basic and acidic residues" evidence="14">
    <location>
        <begin position="220"/>
        <end position="230"/>
    </location>
</feature>
<keyword evidence="17" id="KW-1185">Reference proteome</keyword>
<evidence type="ECO:0000256" key="6">
    <source>
        <dbReference type="ARBA" id="ARBA00022759"/>
    </source>
</evidence>
<dbReference type="Gene3D" id="3.40.50.10130">
    <property type="match status" value="1"/>
</dbReference>
<evidence type="ECO:0000256" key="13">
    <source>
        <dbReference type="RuleBase" id="RU369042"/>
    </source>
</evidence>
<keyword evidence="9 13" id="KW-0460">Magnesium</keyword>
<dbReference type="SMART" id="SM00891">
    <property type="entry name" value="ERCC4"/>
    <property type="match status" value="1"/>
</dbReference>
<dbReference type="SUPFAM" id="SSF47802">
    <property type="entry name" value="DNA polymerase beta, N-terminal domain-like"/>
    <property type="match status" value="1"/>
</dbReference>
<dbReference type="GO" id="GO:0031297">
    <property type="term" value="P:replication fork processing"/>
    <property type="evidence" value="ECO:0007669"/>
    <property type="project" value="UniProtKB-ARBA"/>
</dbReference>
<dbReference type="EC" id="3.1.22.-" evidence="13"/>
<dbReference type="Pfam" id="PF14716">
    <property type="entry name" value="HHH_8"/>
    <property type="match status" value="1"/>
</dbReference>
<dbReference type="FunFam" id="1.10.150.110:FF:000001">
    <property type="entry name" value="Putative Crossover junction endonuclease MUS81"/>
    <property type="match status" value="1"/>
</dbReference>
<dbReference type="Gene3D" id="1.10.150.670">
    <property type="entry name" value="Crossover junction endonuclease EME1, DNA-binding domain"/>
    <property type="match status" value="1"/>
</dbReference>
<dbReference type="GO" id="GO:0003677">
    <property type="term" value="F:DNA binding"/>
    <property type="evidence" value="ECO:0007669"/>
    <property type="project" value="UniProtKB-UniRule"/>
</dbReference>
<feature type="compositionally biased region" description="Low complexity" evidence="14">
    <location>
        <begin position="232"/>
        <end position="246"/>
    </location>
</feature>
<evidence type="ECO:0000256" key="14">
    <source>
        <dbReference type="SAM" id="MobiDB-lite"/>
    </source>
</evidence>
<dbReference type="GO" id="GO:0006308">
    <property type="term" value="P:DNA catabolic process"/>
    <property type="evidence" value="ECO:0007669"/>
    <property type="project" value="UniProtKB-UniRule"/>
</dbReference>
<dbReference type="GO" id="GO:0000727">
    <property type="term" value="P:double-strand break repair via break-induced replication"/>
    <property type="evidence" value="ECO:0007669"/>
    <property type="project" value="UniProtKB-UniRule"/>
</dbReference>
<protein>
    <recommendedName>
        <fullName evidence="13">Crossover junction endonuclease MUS81</fullName>
        <ecNumber evidence="13">3.1.22.-</ecNumber>
    </recommendedName>
</protein>
<dbReference type="GO" id="GO:0048257">
    <property type="term" value="F:3'-flap endonuclease activity"/>
    <property type="evidence" value="ECO:0007669"/>
    <property type="project" value="TreeGrafter"/>
</dbReference>
<dbReference type="OrthoDB" id="5963188at2759"/>
<comment type="similarity">
    <text evidence="3 13">Belongs to the XPF family.</text>
</comment>
<feature type="compositionally biased region" description="Low complexity" evidence="14">
    <location>
        <begin position="313"/>
        <end position="334"/>
    </location>
</feature>
<dbReference type="Gene3D" id="1.10.150.110">
    <property type="entry name" value="DNA polymerase beta, N-terminal domain-like"/>
    <property type="match status" value="1"/>
</dbReference>
<dbReference type="CDD" id="cd20074">
    <property type="entry name" value="XPF_nuclease_Mus81"/>
    <property type="match status" value="1"/>
</dbReference>
<dbReference type="InterPro" id="IPR010996">
    <property type="entry name" value="HHH_MUS81"/>
</dbReference>
<keyword evidence="7 13" id="KW-0227">DNA damage</keyword>
<evidence type="ECO:0000256" key="12">
    <source>
        <dbReference type="ARBA" id="ARBA00023242"/>
    </source>
</evidence>
<dbReference type="GO" id="GO:0031573">
    <property type="term" value="P:mitotic intra-S DNA damage checkpoint signaling"/>
    <property type="evidence" value="ECO:0007669"/>
    <property type="project" value="TreeGrafter"/>
</dbReference>
<dbReference type="GO" id="GO:0008821">
    <property type="term" value="F:crossover junction DNA endonuclease activity"/>
    <property type="evidence" value="ECO:0007669"/>
    <property type="project" value="UniProtKB-UniRule"/>
</dbReference>
<reference evidence="16" key="1">
    <citation type="submission" date="2019-08" db="EMBL/GenBank/DDBJ databases">
        <title>The genome of the North American firefly Photinus pyralis.</title>
        <authorList>
            <consortium name="Photinus pyralis genome working group"/>
            <person name="Fallon T.R."/>
            <person name="Sander Lower S.E."/>
            <person name="Weng J.-K."/>
        </authorList>
    </citation>
    <scope>NUCLEOTIDE SEQUENCE</scope>
    <source>
        <strain evidence="16">TRF0915ILg1</strain>
        <tissue evidence="16">Whole body</tissue>
    </source>
</reference>
<dbReference type="GO" id="GO:0005634">
    <property type="term" value="C:nucleus"/>
    <property type="evidence" value="ECO:0007669"/>
    <property type="project" value="UniProtKB-SubCell"/>
</dbReference>
<organism evidence="16 17">
    <name type="scientific">Ignelater luminosus</name>
    <name type="common">Cucubano</name>
    <name type="synonym">Pyrophorus luminosus</name>
    <dbReference type="NCBI Taxonomy" id="2038154"/>
    <lineage>
        <taxon>Eukaryota</taxon>
        <taxon>Metazoa</taxon>
        <taxon>Ecdysozoa</taxon>
        <taxon>Arthropoda</taxon>
        <taxon>Hexapoda</taxon>
        <taxon>Insecta</taxon>
        <taxon>Pterygota</taxon>
        <taxon>Neoptera</taxon>
        <taxon>Endopterygota</taxon>
        <taxon>Coleoptera</taxon>
        <taxon>Polyphaga</taxon>
        <taxon>Elateriformia</taxon>
        <taxon>Elateroidea</taxon>
        <taxon>Elateridae</taxon>
        <taxon>Agrypninae</taxon>
        <taxon>Pyrophorini</taxon>
        <taxon>Ignelater</taxon>
    </lineage>
</organism>
<evidence type="ECO:0000256" key="2">
    <source>
        <dbReference type="ARBA" id="ARBA00004123"/>
    </source>
</evidence>
<dbReference type="FunFam" id="3.40.50.10130:FF:000003">
    <property type="entry name" value="Crossover junction endonuclease MUS81"/>
    <property type="match status" value="1"/>
</dbReference>
<dbReference type="Pfam" id="PF21136">
    <property type="entry name" value="WHD_MUS81"/>
    <property type="match status" value="1"/>
</dbReference>
<dbReference type="CDD" id="cd21036">
    <property type="entry name" value="WH_MUS81"/>
    <property type="match status" value="1"/>
</dbReference>
<comment type="subcellular location">
    <subcellularLocation>
        <location evidence="2 13">Nucleus</location>
    </subcellularLocation>
</comment>
<dbReference type="PANTHER" id="PTHR13451:SF0">
    <property type="entry name" value="CROSSOVER JUNCTION ENDONUCLEASE MUS81"/>
    <property type="match status" value="1"/>
</dbReference>
<comment type="cofactor">
    <cofactor evidence="1 13">
        <name>Mg(2+)</name>
        <dbReference type="ChEBI" id="CHEBI:18420"/>
    </cofactor>
</comment>
<evidence type="ECO:0000256" key="3">
    <source>
        <dbReference type="ARBA" id="ARBA00010015"/>
    </source>
</evidence>
<dbReference type="Pfam" id="PF21292">
    <property type="entry name" value="EME1-MUS81_C"/>
    <property type="match status" value="1"/>
</dbReference>
<evidence type="ECO:0000259" key="15">
    <source>
        <dbReference type="SMART" id="SM00891"/>
    </source>
</evidence>
<keyword evidence="12 13" id="KW-0539">Nucleus</keyword>
<dbReference type="Pfam" id="PF02732">
    <property type="entry name" value="ERCC4"/>
    <property type="match status" value="1"/>
</dbReference>
<accession>A0A8K0C3W5</accession>
<dbReference type="InterPro" id="IPR036388">
    <property type="entry name" value="WH-like_DNA-bd_sf"/>
</dbReference>
<evidence type="ECO:0000256" key="9">
    <source>
        <dbReference type="ARBA" id="ARBA00022842"/>
    </source>
</evidence>
<dbReference type="InterPro" id="IPR047416">
    <property type="entry name" value="XPF_nuclease_Mus81"/>
</dbReference>
<keyword evidence="6 13" id="KW-0255">Endonuclease</keyword>
<keyword evidence="10 13" id="KW-0233">DNA recombination</keyword>
<dbReference type="AlphaFoldDB" id="A0A8K0C3W5"/>
<evidence type="ECO:0000256" key="8">
    <source>
        <dbReference type="ARBA" id="ARBA00022801"/>
    </source>
</evidence>
<dbReference type="Gene3D" id="1.10.10.10">
    <property type="entry name" value="Winged helix-like DNA-binding domain superfamily/Winged helix DNA-binding domain"/>
    <property type="match status" value="1"/>
</dbReference>
<dbReference type="Proteomes" id="UP000801492">
    <property type="component" value="Unassembled WGS sequence"/>
</dbReference>
<dbReference type="InterPro" id="IPR033309">
    <property type="entry name" value="Mus81"/>
</dbReference>
<dbReference type="SUPFAM" id="SSF52980">
    <property type="entry name" value="Restriction endonuclease-like"/>
    <property type="match status" value="1"/>
</dbReference>
<name>A0A8K0C3W5_IGNLU</name>
<dbReference type="InterPro" id="IPR042530">
    <property type="entry name" value="EME1/EME2_C"/>
</dbReference>
<keyword evidence="11 13" id="KW-0234">DNA repair</keyword>
<dbReference type="GO" id="GO:0046872">
    <property type="term" value="F:metal ion binding"/>
    <property type="evidence" value="ECO:0007669"/>
    <property type="project" value="UniProtKB-UniRule"/>
</dbReference>
<feature type="domain" description="ERCC4" evidence="15">
    <location>
        <begin position="352"/>
        <end position="452"/>
    </location>
</feature>
<proteinExistence type="inferred from homology"/>
<feature type="region of interest" description="Disordered" evidence="14">
    <location>
        <begin position="313"/>
        <end position="337"/>
    </location>
</feature>
<keyword evidence="5 13" id="KW-0479">Metal-binding</keyword>
<dbReference type="FunFam" id="1.10.10.10:FF:000307">
    <property type="entry name" value="Crossover junction endonuclease MUS81"/>
    <property type="match status" value="1"/>
</dbReference>
<dbReference type="GO" id="GO:0000712">
    <property type="term" value="P:resolution of meiotic recombination intermediates"/>
    <property type="evidence" value="ECO:0007669"/>
    <property type="project" value="TreeGrafter"/>
</dbReference>
<evidence type="ECO:0000256" key="1">
    <source>
        <dbReference type="ARBA" id="ARBA00001946"/>
    </source>
</evidence>
<evidence type="ECO:0000256" key="10">
    <source>
        <dbReference type="ARBA" id="ARBA00023172"/>
    </source>
</evidence>
<comment type="function">
    <text evidence="13">Interacts with EME1 to form a DNA structure-specific endonuclease with substrate preference for branched DNA structures with a 5'-end at the branch nick. Typical substrates include 3'-flap structures, D-loops, replication forks and nicked Holliday junctions. May be required in mitosis for the processing of stalled or collapsed replication fork intermediates. May be required in meiosis for the repair of meiosis-specific double strand breaks subsequent to single-end invasion (SEI).</text>
</comment>
<evidence type="ECO:0000313" key="16">
    <source>
        <dbReference type="EMBL" id="KAF2879203.1"/>
    </source>
</evidence>
<dbReference type="InterPro" id="IPR011335">
    <property type="entry name" value="Restrct_endonuc-II-like"/>
</dbReference>
<evidence type="ECO:0000256" key="11">
    <source>
        <dbReference type="ARBA" id="ARBA00023204"/>
    </source>
</evidence>
<comment type="caution">
    <text evidence="16">The sequence shown here is derived from an EMBL/GenBank/DDBJ whole genome shotgun (WGS) entry which is preliminary data.</text>
</comment>
<evidence type="ECO:0000256" key="5">
    <source>
        <dbReference type="ARBA" id="ARBA00022723"/>
    </source>
</evidence>
<gene>
    <name evidence="16" type="ORF">ILUMI_26958</name>
</gene>
<sequence length="622" mass="70580">MSSSLKRRVTVKLKNPNPLFEQWLIEWRDKAIESDSKMQYCFNKALQSLRKYPLSLESGRDCKILQGFGEKLCKMLDIKLAEYKQKNPNQLIDVSEDTKNKKTEVSIKNNNANINKEKYIPRLLSGAYAILITLYETSLKPHYAGYMFKTDIIRYGQHLCEKSFVKPDPGSYYTAWSSMKTLLEKKLVTKHGSPAKFSLTDEGLLLAHKLYTNNLKNSTESKHELNKAELESSMSVSSISPSSSPSHELQRPVLDIKNNHSSSSLVIEDYRKQDANLGIKNNSSLATVTAETTVTNYKKQKLDIDIKSSSSSSLSTAEEITTETQSETESVHSSATSQEETFIFAPNSFEIILYVDKQEVAGGTQNPLDDVTLAELTNLNVRYELKHLKVGDYTWICREYSTHKELVLPYIIERKRMDDFGKSIKDGRFHEQKFRLKQSGVQNLIYLIESHGNNTHTGLPMATLYQAATNTLLQDNFDVKFTNNIRETVEYLAALTSILKSSYQGKTLVSCPKQNLAKSKIKDDLVSLMTFQEFNKGASKSRNFKIQEMFVRQLLQLKGMSVEKALAIAKKYPTPKLLQIAYKTEPSIAGEKLLSTVQYGRLGKNIGPIISKTVYQLYSHKF</sequence>
<feature type="region of interest" description="Disordered" evidence="14">
    <location>
        <begin position="220"/>
        <end position="250"/>
    </location>
</feature>
<dbReference type="PANTHER" id="PTHR13451">
    <property type="entry name" value="CLASS II CROSSOVER JUNCTION ENDONUCLEASE MUS81"/>
    <property type="match status" value="1"/>
</dbReference>
<dbReference type="InterPro" id="IPR027421">
    <property type="entry name" value="DNA_pol_lamdba_lyase_dom_sf"/>
</dbReference>